<evidence type="ECO:0000313" key="12">
    <source>
        <dbReference type="RefSeq" id="XP_049316614.1"/>
    </source>
</evidence>
<evidence type="ECO:0000313" key="11">
    <source>
        <dbReference type="RefSeq" id="XP_049316613.1"/>
    </source>
</evidence>
<proteinExistence type="predicted"/>
<evidence type="ECO:0000313" key="14">
    <source>
        <dbReference type="RefSeq" id="XP_049316616.1"/>
    </source>
</evidence>
<evidence type="ECO:0000313" key="18">
    <source>
        <dbReference type="RefSeq" id="XP_049316621.1"/>
    </source>
</evidence>
<name>A0ABM3K552_BACDO</name>
<evidence type="ECO:0000313" key="8">
    <source>
        <dbReference type="RefSeq" id="XP_049316610.1"/>
    </source>
</evidence>
<dbReference type="GeneID" id="109579294"/>
<dbReference type="RefSeq" id="XP_049316609.1">
    <property type="nucleotide sequence ID" value="XM_049460652.1"/>
</dbReference>
<dbReference type="Pfam" id="PF07253">
    <property type="entry name" value="Gypsy"/>
    <property type="match status" value="1"/>
</dbReference>
<dbReference type="RefSeq" id="XP_049316614.1">
    <property type="nucleotide sequence ID" value="XM_049460657.1"/>
</dbReference>
<feature type="transmembrane region" description="Helical" evidence="1">
    <location>
        <begin position="7"/>
        <end position="30"/>
    </location>
</feature>
<evidence type="ECO:0000313" key="16">
    <source>
        <dbReference type="RefSeq" id="XP_049316619.1"/>
    </source>
</evidence>
<sequence length="377" mass="42352">MANIILIACLAVLGIIISIALFLAGGYLWWRHKRSQLQFIEPNEDEDSSSYSLRILIAILLTQTTTAKLTDYSTSDYIPIQDGDATIWEGFGYLRHTTNLTVYKGIVEETKGLTTQFPLSHMKMLLDADIAHIKVLLTTLDIHHRQARSINVLGTALKVIAGTPDFDDFENLKFRQQELVDSERHQVEINTRIQEKINELTETVNHIIKNSKARQIDTGHLYEMLLARNRIIINEIETLISTTTLAKIGIINPMLLNSNDIKNIIEIHSTNTTITDLMEVSCIKVLLDGNLLHFIIKYPKPVLVCKKIIIFPVQHNGTILHLGNDNNVADCHNQILAIGNCSATLTSTFCKKLQHPTCAQQLHSGNVAHCSTRPSHL</sequence>
<reference evidence="3 4" key="1">
    <citation type="submission" date="2025-05" db="UniProtKB">
        <authorList>
            <consortium name="RefSeq"/>
        </authorList>
    </citation>
    <scope>IDENTIFICATION</scope>
    <source>
        <tissue evidence="3 4">Adult</tissue>
    </source>
</reference>
<evidence type="ECO:0000313" key="17">
    <source>
        <dbReference type="RefSeq" id="XP_049316620.1"/>
    </source>
</evidence>
<organism evidence="2 4">
    <name type="scientific">Bactrocera dorsalis</name>
    <name type="common">Oriental fruit fly</name>
    <name type="synonym">Dacus dorsalis</name>
    <dbReference type="NCBI Taxonomy" id="27457"/>
    <lineage>
        <taxon>Eukaryota</taxon>
        <taxon>Metazoa</taxon>
        <taxon>Ecdysozoa</taxon>
        <taxon>Arthropoda</taxon>
        <taxon>Hexapoda</taxon>
        <taxon>Insecta</taxon>
        <taxon>Pterygota</taxon>
        <taxon>Neoptera</taxon>
        <taxon>Endopterygota</taxon>
        <taxon>Diptera</taxon>
        <taxon>Brachycera</taxon>
        <taxon>Muscomorpha</taxon>
        <taxon>Tephritoidea</taxon>
        <taxon>Tephritidae</taxon>
        <taxon>Bactrocera</taxon>
        <taxon>Bactrocera</taxon>
    </lineage>
</organism>
<dbReference type="RefSeq" id="XP_049316616.1">
    <property type="nucleotide sequence ID" value="XM_049460659.1"/>
</dbReference>
<dbReference type="RefSeq" id="XP_049316608.1">
    <property type="nucleotide sequence ID" value="XM_049460651.1"/>
</dbReference>
<evidence type="ECO:0000313" key="9">
    <source>
        <dbReference type="RefSeq" id="XP_049316611.1"/>
    </source>
</evidence>
<accession>A0ABM3K552</accession>
<evidence type="ECO:0000256" key="1">
    <source>
        <dbReference type="SAM" id="Phobius"/>
    </source>
</evidence>
<dbReference type="RefSeq" id="XP_049316619.1">
    <property type="nucleotide sequence ID" value="XM_049460662.1"/>
</dbReference>
<dbReference type="InterPro" id="IPR009882">
    <property type="entry name" value="Gypsy"/>
</dbReference>
<dbReference type="RefSeq" id="XP_049316610.1">
    <property type="nucleotide sequence ID" value="XM_049460653.1"/>
</dbReference>
<evidence type="ECO:0000313" key="7">
    <source>
        <dbReference type="RefSeq" id="XP_049316609.1"/>
    </source>
</evidence>
<evidence type="ECO:0000313" key="6">
    <source>
        <dbReference type="RefSeq" id="XP_049316608.1"/>
    </source>
</evidence>
<dbReference type="RefSeq" id="XP_049316612.1">
    <property type="nucleotide sequence ID" value="XM_049460655.1"/>
</dbReference>
<dbReference type="RefSeq" id="XP_049316606.1">
    <property type="nucleotide sequence ID" value="XM_049460649.1"/>
</dbReference>
<dbReference type="RefSeq" id="XP_049316621.1">
    <property type="nucleotide sequence ID" value="XM_049460664.1"/>
</dbReference>
<evidence type="ECO:0000313" key="3">
    <source>
        <dbReference type="RefSeq" id="XP_049316605.1"/>
    </source>
</evidence>
<dbReference type="RefSeq" id="XP_049316613.1">
    <property type="nucleotide sequence ID" value="XM_049460656.1"/>
</dbReference>
<evidence type="ECO:0000313" key="10">
    <source>
        <dbReference type="RefSeq" id="XP_049316612.1"/>
    </source>
</evidence>
<keyword evidence="1" id="KW-0812">Transmembrane</keyword>
<evidence type="ECO:0000313" key="4">
    <source>
        <dbReference type="RefSeq" id="XP_049316606.1"/>
    </source>
</evidence>
<evidence type="ECO:0000313" key="2">
    <source>
        <dbReference type="Proteomes" id="UP001652620"/>
    </source>
</evidence>
<evidence type="ECO:0000313" key="5">
    <source>
        <dbReference type="RefSeq" id="XP_049316607.1"/>
    </source>
</evidence>
<dbReference type="RefSeq" id="XP_049316605.1">
    <property type="nucleotide sequence ID" value="XM_049460648.1"/>
</dbReference>
<evidence type="ECO:0000313" key="15">
    <source>
        <dbReference type="RefSeq" id="XP_049316618.1"/>
    </source>
</evidence>
<dbReference type="RefSeq" id="XP_049316607.1">
    <property type="nucleotide sequence ID" value="XM_049460650.1"/>
</dbReference>
<gene>
    <name evidence="3 4 5 6 7 8 9 10 11 12 13 14 15 16 17 18" type="primary">LOC109579294</name>
</gene>
<evidence type="ECO:0000313" key="13">
    <source>
        <dbReference type="RefSeq" id="XP_049316615.1"/>
    </source>
</evidence>
<dbReference type="RefSeq" id="XP_049316618.1">
    <property type="nucleotide sequence ID" value="XM_049460661.1"/>
</dbReference>
<dbReference type="RefSeq" id="XP_049316615.1">
    <property type="nucleotide sequence ID" value="XM_049460658.1"/>
</dbReference>
<keyword evidence="1" id="KW-1133">Transmembrane helix</keyword>
<dbReference type="RefSeq" id="XP_049316620.1">
    <property type="nucleotide sequence ID" value="XM_049460663.1"/>
</dbReference>
<protein>
    <submittedName>
        <fullName evidence="3 4">Retrovirus-related Env polyprotein from transposon gypsy</fullName>
    </submittedName>
</protein>
<dbReference type="Proteomes" id="UP001652620">
    <property type="component" value="Chromosome 6"/>
</dbReference>
<keyword evidence="2" id="KW-1185">Reference proteome</keyword>
<keyword evidence="1" id="KW-0472">Membrane</keyword>
<dbReference type="RefSeq" id="XP_049316611.1">
    <property type="nucleotide sequence ID" value="XM_049460654.1"/>
</dbReference>